<feature type="compositionally biased region" description="Basic and acidic residues" evidence="1">
    <location>
        <begin position="17"/>
        <end position="29"/>
    </location>
</feature>
<organism evidence="2 3">
    <name type="scientific">Pleuronectes platessa</name>
    <name type="common">European plaice</name>
    <dbReference type="NCBI Taxonomy" id="8262"/>
    <lineage>
        <taxon>Eukaryota</taxon>
        <taxon>Metazoa</taxon>
        <taxon>Chordata</taxon>
        <taxon>Craniata</taxon>
        <taxon>Vertebrata</taxon>
        <taxon>Euteleostomi</taxon>
        <taxon>Actinopterygii</taxon>
        <taxon>Neopterygii</taxon>
        <taxon>Teleostei</taxon>
        <taxon>Neoteleostei</taxon>
        <taxon>Acanthomorphata</taxon>
        <taxon>Carangaria</taxon>
        <taxon>Pleuronectiformes</taxon>
        <taxon>Pleuronectoidei</taxon>
        <taxon>Pleuronectidae</taxon>
        <taxon>Pleuronectes</taxon>
    </lineage>
</organism>
<feature type="region of interest" description="Disordered" evidence="1">
    <location>
        <begin position="72"/>
        <end position="97"/>
    </location>
</feature>
<reference evidence="2" key="1">
    <citation type="submission" date="2020-03" db="EMBL/GenBank/DDBJ databases">
        <authorList>
            <person name="Weist P."/>
        </authorList>
    </citation>
    <scope>NUCLEOTIDE SEQUENCE</scope>
</reference>
<feature type="region of interest" description="Disordered" evidence="1">
    <location>
        <begin position="1"/>
        <end position="47"/>
    </location>
</feature>
<evidence type="ECO:0000313" key="2">
    <source>
        <dbReference type="EMBL" id="CAB1444084.1"/>
    </source>
</evidence>
<dbReference type="Proteomes" id="UP001153269">
    <property type="component" value="Unassembled WGS sequence"/>
</dbReference>
<name>A0A9N7V8L2_PLEPL</name>
<feature type="region of interest" description="Disordered" evidence="1">
    <location>
        <begin position="176"/>
        <end position="199"/>
    </location>
</feature>
<evidence type="ECO:0000313" key="3">
    <source>
        <dbReference type="Proteomes" id="UP001153269"/>
    </source>
</evidence>
<protein>
    <submittedName>
        <fullName evidence="2">Uncharacterized protein</fullName>
    </submittedName>
</protein>
<dbReference type="EMBL" id="CADEAL010003279">
    <property type="protein sequence ID" value="CAB1444084.1"/>
    <property type="molecule type" value="Genomic_DNA"/>
</dbReference>
<comment type="caution">
    <text evidence="2">The sequence shown here is derived from an EMBL/GenBank/DDBJ whole genome shotgun (WGS) entry which is preliminary data.</text>
</comment>
<accession>A0A9N7V8L2</accession>
<feature type="region of interest" description="Disordered" evidence="1">
    <location>
        <begin position="218"/>
        <end position="262"/>
    </location>
</feature>
<evidence type="ECO:0000256" key="1">
    <source>
        <dbReference type="SAM" id="MobiDB-lite"/>
    </source>
</evidence>
<gene>
    <name evidence="2" type="ORF">PLEPLA_LOCUS31800</name>
</gene>
<sequence length="262" mass="29072">MTVHFVLREAPPPPPESDPRSLQRQDTVHQKGVRSLPPSTPPPLHPYTAASRAADLWATATHSLRRMCRDRAANEKHSQQHEKAQNIPVSGGTWKQGREREGWLAGLRDSPLHVEGFAVRWKDEERRAAETLPRRSELQTCVSRCLLLLPGSPAPMVTAIGSRSCKPFSHNVSVSSAEHEPESNTCMEPSPGLEKDGARAPVPKNLLCKSLPTYLSPRASLTRGPATATQPNENIRETLRRKRKEEVEEGETKPLTGFTPRC</sequence>
<feature type="compositionally biased region" description="Basic and acidic residues" evidence="1">
    <location>
        <begin position="72"/>
        <end position="84"/>
    </location>
</feature>
<dbReference type="AlphaFoldDB" id="A0A9N7V8L2"/>
<proteinExistence type="predicted"/>
<feature type="compositionally biased region" description="Basic and acidic residues" evidence="1">
    <location>
        <begin position="234"/>
        <end position="252"/>
    </location>
</feature>
<keyword evidence="3" id="KW-1185">Reference proteome</keyword>